<dbReference type="InterPro" id="IPR002491">
    <property type="entry name" value="ABC_transptr_periplasmic_BD"/>
</dbReference>
<keyword evidence="4" id="KW-1185">Reference proteome</keyword>
<dbReference type="EMBL" id="FOVJ01000007">
    <property type="protein sequence ID" value="SFO08881.1"/>
    <property type="molecule type" value="Genomic_DNA"/>
</dbReference>
<feature type="domain" description="Fe/B12 periplasmic-binding" evidence="2">
    <location>
        <begin position="62"/>
        <end position="312"/>
    </location>
</feature>
<sequence>MPLNKIRRSVLILLFVFPASLLGTSIGIAGVINVAAAALPAFPIKLTDDRGHSVRLDHFAKRIVSLSPHITELIFAAGAGSKLVGVSRYSDYPDAARTVQDVGDASNLDLERIVALKPDLVVAWHSGNARKDIEKLEKLGITVFATEANKLGDVPRLLRTAGKLAGTSMQAESAASDYEEELQGIKHTYSDRRKISVFQVIWHQPLMTVNGNHLISDIIGICGGVNVFRSAPSLTPVISPENLVEADPQAIISSASDEFAETGARNLSRRFPQVSAVRNSHLFFVHPDLLHRQTVRMLRAAKTVCAQLDSVRSRQQKDVSGTGADAATRSSS</sequence>
<dbReference type="PANTHER" id="PTHR30535:SF34">
    <property type="entry name" value="MOLYBDATE-BINDING PROTEIN MOLA"/>
    <property type="match status" value="1"/>
</dbReference>
<evidence type="ECO:0000256" key="1">
    <source>
        <dbReference type="ARBA" id="ARBA00022729"/>
    </source>
</evidence>
<dbReference type="Gene3D" id="3.40.50.1980">
    <property type="entry name" value="Nitrogenase molybdenum iron protein domain"/>
    <property type="match status" value="2"/>
</dbReference>
<dbReference type="OrthoDB" id="6495095at2"/>
<dbReference type="Proteomes" id="UP000183107">
    <property type="component" value="Unassembled WGS sequence"/>
</dbReference>
<dbReference type="RefSeq" id="WP_074798074.1">
    <property type="nucleotide sequence ID" value="NZ_FOVJ01000007.1"/>
</dbReference>
<name>A0A1I5ECS8_9PROT</name>
<dbReference type="PROSITE" id="PS50983">
    <property type="entry name" value="FE_B12_PBP"/>
    <property type="match status" value="1"/>
</dbReference>
<proteinExistence type="predicted"/>
<dbReference type="AlphaFoldDB" id="A0A1I5ECS8"/>
<accession>A0A1I5ECS8</accession>
<gene>
    <name evidence="3" type="ORF">SAMN05216386_2593</name>
</gene>
<evidence type="ECO:0000259" key="2">
    <source>
        <dbReference type="PROSITE" id="PS50983"/>
    </source>
</evidence>
<dbReference type="CDD" id="cd01144">
    <property type="entry name" value="BtuF"/>
    <property type="match status" value="1"/>
</dbReference>
<keyword evidence="1" id="KW-0732">Signal</keyword>
<dbReference type="SUPFAM" id="SSF53807">
    <property type="entry name" value="Helical backbone' metal receptor"/>
    <property type="match status" value="1"/>
</dbReference>
<dbReference type="Pfam" id="PF01497">
    <property type="entry name" value="Peripla_BP_2"/>
    <property type="match status" value="1"/>
</dbReference>
<dbReference type="GO" id="GO:0071281">
    <property type="term" value="P:cellular response to iron ion"/>
    <property type="evidence" value="ECO:0007669"/>
    <property type="project" value="TreeGrafter"/>
</dbReference>
<dbReference type="InterPro" id="IPR050902">
    <property type="entry name" value="ABC_Transporter_SBP"/>
</dbReference>
<protein>
    <submittedName>
        <fullName evidence="3">Iron complex transport system substrate-binding protein</fullName>
    </submittedName>
</protein>
<evidence type="ECO:0000313" key="4">
    <source>
        <dbReference type="Proteomes" id="UP000183107"/>
    </source>
</evidence>
<organism evidence="3 4">
    <name type="scientific">Nitrosospira briensis</name>
    <dbReference type="NCBI Taxonomy" id="35799"/>
    <lineage>
        <taxon>Bacteria</taxon>
        <taxon>Pseudomonadati</taxon>
        <taxon>Pseudomonadota</taxon>
        <taxon>Betaproteobacteria</taxon>
        <taxon>Nitrosomonadales</taxon>
        <taxon>Nitrosomonadaceae</taxon>
        <taxon>Nitrosospira</taxon>
    </lineage>
</organism>
<evidence type="ECO:0000313" key="3">
    <source>
        <dbReference type="EMBL" id="SFO08881.1"/>
    </source>
</evidence>
<dbReference type="PANTHER" id="PTHR30535">
    <property type="entry name" value="VITAMIN B12-BINDING PROTEIN"/>
    <property type="match status" value="1"/>
</dbReference>
<dbReference type="InterPro" id="IPR054828">
    <property type="entry name" value="Vit_B12_bind_prot"/>
</dbReference>
<dbReference type="NCBIfam" id="NF038402">
    <property type="entry name" value="TroA_like"/>
    <property type="match status" value="1"/>
</dbReference>
<reference evidence="4" key="1">
    <citation type="submission" date="2016-10" db="EMBL/GenBank/DDBJ databases">
        <authorList>
            <person name="Varghese N."/>
        </authorList>
    </citation>
    <scope>NUCLEOTIDE SEQUENCE [LARGE SCALE GENOMIC DNA]</scope>
    <source>
        <strain evidence="4">Nsp8</strain>
    </source>
</reference>